<dbReference type="FunFam" id="3.40.50.1820:FF:000065">
    <property type="entry name" value="Phospholipase A1-II 3"/>
    <property type="match status" value="1"/>
</dbReference>
<evidence type="ECO:0000256" key="7">
    <source>
        <dbReference type="ARBA" id="ARBA00022946"/>
    </source>
</evidence>
<evidence type="ECO:0000313" key="11">
    <source>
        <dbReference type="Proteomes" id="UP001515500"/>
    </source>
</evidence>
<evidence type="ECO:0000256" key="4">
    <source>
        <dbReference type="ARBA" id="ARBA00022528"/>
    </source>
</evidence>
<name>A0AB40CCM6_DIOCR</name>
<keyword evidence="6" id="KW-0378">Hydrolase</keyword>
<evidence type="ECO:0000256" key="1">
    <source>
        <dbReference type="ARBA" id="ARBA00003523"/>
    </source>
</evidence>
<dbReference type="RefSeq" id="XP_039136873.1">
    <property type="nucleotide sequence ID" value="XM_039280939.1"/>
</dbReference>
<dbReference type="InterPro" id="IPR029058">
    <property type="entry name" value="AB_hydrolase_fold"/>
</dbReference>
<evidence type="ECO:0000259" key="10">
    <source>
        <dbReference type="Pfam" id="PF01764"/>
    </source>
</evidence>
<dbReference type="PANTHER" id="PTHR31403:SF51">
    <property type="entry name" value="PHOSPHOLIPASE A1-IGAMMA2, CHLOROPLASTIC"/>
    <property type="match status" value="1"/>
</dbReference>
<dbReference type="PANTHER" id="PTHR31403">
    <property type="entry name" value="PHOSPHOLIPASE A1-IBETA2, CHLOROPLASTIC"/>
    <property type="match status" value="1"/>
</dbReference>
<sequence length="513" mass="58121">MAIPFLKFTPLLPLHHPLRPLHPSPSLFPFPPKPHLLLRKPNHVHRFKANTKDNSSLTSLLSDLQDDPIKADVEAAEEVKTRFSPPSLQDNLPSRWLEIHGSENWSGLLDPIDPLLRSELIRYGNFTQATYDAFDSDPFSRYCGTSKYPRRRFLSSLGMDSCGYEVTRFLYATSNIKLPNFFIRSHQDKTWSEKGNWIGYVAVSSDATTALLGRRDIIVAWRGTITKLEWIADLMDFLRPVSSVGIPCPDPDVKVESGFVDLYTDKDTSCPFCKYSAREQVLAEVTKLIDHYAVNNGEEVSISVTGHSLGSALAMLSAYDLVESKVNRGKTVCVFSFAGPRVGNRKFKKRFDGLGLKALRVVNIHDKVPKVPGFFINEAVPKFVQKLADGLPWSYTHVGVELELDHNNSPFLKETLDISCYHNLEAHLHLLDGYHGKGHKFELATGRDPALVNKSADFLENRLMIPPYWRQDLNKGMVKTEDDRWAQPERLKIDEHPPDTHHHLTKLGFNLDK</sequence>
<dbReference type="AlphaFoldDB" id="A0AB40CCM6"/>
<evidence type="ECO:0000256" key="3">
    <source>
        <dbReference type="ARBA" id="ARBA00010701"/>
    </source>
</evidence>
<comment type="similarity">
    <text evidence="3">Belongs to the AB hydrolase superfamily. Lipase family.</text>
</comment>
<evidence type="ECO:0000256" key="6">
    <source>
        <dbReference type="ARBA" id="ARBA00022801"/>
    </source>
</evidence>
<gene>
    <name evidence="12" type="primary">LOC120274168</name>
</gene>
<dbReference type="GO" id="GO:0008970">
    <property type="term" value="F:phospholipase A1 activity"/>
    <property type="evidence" value="ECO:0007669"/>
    <property type="project" value="UniProtKB-ARBA"/>
</dbReference>
<keyword evidence="7" id="KW-0809">Transit peptide</keyword>
<accession>A0AB40CCM6</accession>
<protein>
    <submittedName>
        <fullName evidence="12">Phospholipase A1-Igamma1, chloroplastic-like</fullName>
    </submittedName>
</protein>
<keyword evidence="5" id="KW-0934">Plastid</keyword>
<dbReference type="GeneID" id="120274168"/>
<evidence type="ECO:0000256" key="8">
    <source>
        <dbReference type="ARBA" id="ARBA00022963"/>
    </source>
</evidence>
<evidence type="ECO:0000256" key="5">
    <source>
        <dbReference type="ARBA" id="ARBA00022640"/>
    </source>
</evidence>
<keyword evidence="4" id="KW-0150">Chloroplast</keyword>
<dbReference type="InterPro" id="IPR002921">
    <property type="entry name" value="Fungal_lipase-type"/>
</dbReference>
<dbReference type="Pfam" id="PF01764">
    <property type="entry name" value="Lipase_3"/>
    <property type="match status" value="1"/>
</dbReference>
<keyword evidence="11" id="KW-1185">Reference proteome</keyword>
<evidence type="ECO:0000313" key="12">
    <source>
        <dbReference type="RefSeq" id="XP_039136873.1"/>
    </source>
</evidence>
<dbReference type="Gene3D" id="3.40.50.1820">
    <property type="entry name" value="alpha/beta hydrolase"/>
    <property type="match status" value="1"/>
</dbReference>
<dbReference type="CDD" id="cd00519">
    <property type="entry name" value="Lipase_3"/>
    <property type="match status" value="1"/>
</dbReference>
<evidence type="ECO:0000256" key="2">
    <source>
        <dbReference type="ARBA" id="ARBA00004229"/>
    </source>
</evidence>
<proteinExistence type="inferred from homology"/>
<dbReference type="GO" id="GO:0016042">
    <property type="term" value="P:lipid catabolic process"/>
    <property type="evidence" value="ECO:0007669"/>
    <property type="project" value="UniProtKB-KW"/>
</dbReference>
<reference evidence="12" key="1">
    <citation type="submission" date="2025-08" db="UniProtKB">
        <authorList>
            <consortium name="RefSeq"/>
        </authorList>
    </citation>
    <scope>IDENTIFICATION</scope>
</reference>
<dbReference type="GO" id="GO:0009507">
    <property type="term" value="C:chloroplast"/>
    <property type="evidence" value="ECO:0007669"/>
    <property type="project" value="UniProtKB-SubCell"/>
</dbReference>
<keyword evidence="8" id="KW-0442">Lipid degradation</keyword>
<comment type="function">
    <text evidence="1">Acylhydrolase that catalyzes the hydrolysis of phospholipids at the sn-1 position.</text>
</comment>
<dbReference type="SUPFAM" id="SSF53474">
    <property type="entry name" value="alpha/beta-Hydrolases"/>
    <property type="match status" value="1"/>
</dbReference>
<keyword evidence="9" id="KW-0443">Lipid metabolism</keyword>
<dbReference type="Proteomes" id="UP001515500">
    <property type="component" value="Chromosome 12"/>
</dbReference>
<feature type="domain" description="Fungal lipase-type" evidence="10">
    <location>
        <begin position="218"/>
        <end position="374"/>
    </location>
</feature>
<evidence type="ECO:0000256" key="9">
    <source>
        <dbReference type="ARBA" id="ARBA00023098"/>
    </source>
</evidence>
<comment type="subcellular location">
    <subcellularLocation>
        <location evidence="2">Plastid</location>
        <location evidence="2">Chloroplast</location>
    </subcellularLocation>
</comment>
<organism evidence="11 12">
    <name type="scientific">Dioscorea cayennensis subsp. rotundata</name>
    <name type="common">White Guinea yam</name>
    <name type="synonym">Dioscorea rotundata</name>
    <dbReference type="NCBI Taxonomy" id="55577"/>
    <lineage>
        <taxon>Eukaryota</taxon>
        <taxon>Viridiplantae</taxon>
        <taxon>Streptophyta</taxon>
        <taxon>Embryophyta</taxon>
        <taxon>Tracheophyta</taxon>
        <taxon>Spermatophyta</taxon>
        <taxon>Magnoliopsida</taxon>
        <taxon>Liliopsida</taxon>
        <taxon>Dioscoreales</taxon>
        <taxon>Dioscoreaceae</taxon>
        <taxon>Dioscorea</taxon>
    </lineage>
</organism>